<feature type="transmembrane region" description="Helical" evidence="8">
    <location>
        <begin position="160"/>
        <end position="179"/>
    </location>
</feature>
<protein>
    <submittedName>
        <fullName evidence="10">MFS transporter</fullName>
    </submittedName>
</protein>
<evidence type="ECO:0000313" key="10">
    <source>
        <dbReference type="EMBL" id="REI41146.1"/>
    </source>
</evidence>
<feature type="transmembrane region" description="Helical" evidence="8">
    <location>
        <begin position="266"/>
        <end position="285"/>
    </location>
</feature>
<dbReference type="InterPro" id="IPR036259">
    <property type="entry name" value="MFS_trans_sf"/>
</dbReference>
<comment type="caution">
    <text evidence="10">The sequence shown here is derived from an EMBL/GenBank/DDBJ whole genome shotgun (WGS) entry which is preliminary data.</text>
</comment>
<sequence length="379" mass="41751">MGKKSRRKSVSIYILYYFTFYFTLGASMLYFSQFFETIHISGGQSGMIFAIGSFLAMAVQPVLGYINDKTKKSKEILVLITGVIFITLFFMNYINSFMGILTLYSLYAIAVFCEMPLMDTVSLSTDYAFGKIRLWGSIGFAVGALVSGKVIEIFGPSSFLYLAAVVSIVTGVIILKIPVKMKSTHEEDEKVDIKKLLTNKRYIVFVIVSMLFLGTNNGHNSYFGVYFKEIGGSMALLGTTIFLMTLSEVPFIGVSTKLISKKGVEFVVTLAVLCITVRWGVYFLLSKPSVIAGTFLSQGASVGLFFAGANLFVRNIVEKNTLGTAITIFMAAGSLGGMFVQYISGVIIEQSSAVYIYGFFTILAFTALILMFWGKKIKE</sequence>
<feature type="transmembrane region" description="Helical" evidence="8">
    <location>
        <begin position="76"/>
        <end position="94"/>
    </location>
</feature>
<feature type="transmembrane region" description="Helical" evidence="8">
    <location>
        <begin position="230"/>
        <end position="254"/>
    </location>
</feature>
<evidence type="ECO:0000256" key="6">
    <source>
        <dbReference type="ARBA" id="ARBA00022989"/>
    </source>
</evidence>
<keyword evidence="7 8" id="KW-0472">Membrane</keyword>
<evidence type="ECO:0000256" key="7">
    <source>
        <dbReference type="ARBA" id="ARBA00023136"/>
    </source>
</evidence>
<evidence type="ECO:0000256" key="5">
    <source>
        <dbReference type="ARBA" id="ARBA00022692"/>
    </source>
</evidence>
<keyword evidence="5 8" id="KW-0812">Transmembrane</keyword>
<evidence type="ECO:0000256" key="2">
    <source>
        <dbReference type="ARBA" id="ARBA00022448"/>
    </source>
</evidence>
<name>A0ABX9KGR6_9FUSO</name>
<keyword evidence="2" id="KW-0813">Transport</keyword>
<keyword evidence="6 8" id="KW-1133">Transmembrane helix</keyword>
<keyword evidence="4" id="KW-0997">Cell inner membrane</keyword>
<gene>
    <name evidence="10" type="ORF">DYH56_07950</name>
</gene>
<organism evidence="10 11">
    <name type="scientific">Psychrilyobacter piezotolerans</name>
    <dbReference type="NCBI Taxonomy" id="2293438"/>
    <lineage>
        <taxon>Bacteria</taxon>
        <taxon>Fusobacteriati</taxon>
        <taxon>Fusobacteriota</taxon>
        <taxon>Fusobacteriia</taxon>
        <taxon>Fusobacteriales</taxon>
        <taxon>Fusobacteriaceae</taxon>
        <taxon>Psychrilyobacter</taxon>
    </lineage>
</organism>
<evidence type="ECO:0000256" key="4">
    <source>
        <dbReference type="ARBA" id="ARBA00022519"/>
    </source>
</evidence>
<evidence type="ECO:0000259" key="9">
    <source>
        <dbReference type="Pfam" id="PF12832"/>
    </source>
</evidence>
<feature type="domain" description="Major facilitator superfamily associated" evidence="9">
    <location>
        <begin position="15"/>
        <end position="357"/>
    </location>
</feature>
<dbReference type="PANTHER" id="PTHR23522">
    <property type="entry name" value="BLL5896 PROTEIN"/>
    <property type="match status" value="1"/>
</dbReference>
<accession>A0ABX9KGR6</accession>
<feature type="transmembrane region" description="Helical" evidence="8">
    <location>
        <begin position="325"/>
        <end position="348"/>
    </location>
</feature>
<dbReference type="PANTHER" id="PTHR23522:SF10">
    <property type="entry name" value="3-PHENYLPROPIONIC ACID TRANSPORTER-RELATED"/>
    <property type="match status" value="1"/>
</dbReference>
<dbReference type="SUPFAM" id="SSF103473">
    <property type="entry name" value="MFS general substrate transporter"/>
    <property type="match status" value="1"/>
</dbReference>
<dbReference type="InterPro" id="IPR024989">
    <property type="entry name" value="MFS_assoc_dom"/>
</dbReference>
<feature type="transmembrane region" description="Helical" evidence="8">
    <location>
        <begin position="291"/>
        <end position="313"/>
    </location>
</feature>
<dbReference type="EMBL" id="QUAJ01000012">
    <property type="protein sequence ID" value="REI41146.1"/>
    <property type="molecule type" value="Genomic_DNA"/>
</dbReference>
<keyword evidence="3" id="KW-1003">Cell membrane</keyword>
<feature type="transmembrane region" description="Helical" evidence="8">
    <location>
        <begin position="43"/>
        <end position="64"/>
    </location>
</feature>
<proteinExistence type="predicted"/>
<comment type="subcellular location">
    <subcellularLocation>
        <location evidence="1">Cell inner membrane</location>
        <topology evidence="1">Multi-pass membrane protein</topology>
    </subcellularLocation>
</comment>
<dbReference type="Pfam" id="PF12832">
    <property type="entry name" value="MFS_1_like"/>
    <property type="match status" value="1"/>
</dbReference>
<reference evidence="10 11" key="1">
    <citation type="submission" date="2018-08" db="EMBL/GenBank/DDBJ databases">
        <title>Draft genome sequence of Psychrilyobacter sp. strain SD5 isolated from Black Sea water.</title>
        <authorList>
            <person name="Yadav S."/>
            <person name="Villanueva L."/>
            <person name="Damste J.S.S."/>
        </authorList>
    </citation>
    <scope>NUCLEOTIDE SEQUENCE [LARGE SCALE GENOMIC DNA]</scope>
    <source>
        <strain evidence="10 11">SD5</strain>
    </source>
</reference>
<keyword evidence="11" id="KW-1185">Reference proteome</keyword>
<feature type="transmembrane region" description="Helical" evidence="8">
    <location>
        <begin position="354"/>
        <end position="373"/>
    </location>
</feature>
<evidence type="ECO:0000256" key="8">
    <source>
        <dbReference type="SAM" id="Phobius"/>
    </source>
</evidence>
<evidence type="ECO:0000313" key="11">
    <source>
        <dbReference type="Proteomes" id="UP000263486"/>
    </source>
</evidence>
<dbReference type="Proteomes" id="UP000263486">
    <property type="component" value="Unassembled WGS sequence"/>
</dbReference>
<evidence type="ECO:0000256" key="1">
    <source>
        <dbReference type="ARBA" id="ARBA00004429"/>
    </source>
</evidence>
<feature type="transmembrane region" description="Helical" evidence="8">
    <location>
        <begin position="200"/>
        <end position="218"/>
    </location>
</feature>
<feature type="transmembrane region" description="Helical" evidence="8">
    <location>
        <begin position="12"/>
        <end position="31"/>
    </location>
</feature>
<evidence type="ECO:0000256" key="3">
    <source>
        <dbReference type="ARBA" id="ARBA00022475"/>
    </source>
</evidence>
<dbReference type="Gene3D" id="1.20.1250.20">
    <property type="entry name" value="MFS general substrate transporter like domains"/>
    <property type="match status" value="2"/>
</dbReference>